<organism evidence="2">
    <name type="scientific">Marseillevirus sp</name>
    <dbReference type="NCBI Taxonomy" id="2809551"/>
    <lineage>
        <taxon>Viruses</taxon>
        <taxon>Varidnaviria</taxon>
        <taxon>Bamfordvirae</taxon>
        <taxon>Nucleocytoviricota</taxon>
        <taxon>Megaviricetes</taxon>
        <taxon>Pimascovirales</taxon>
        <taxon>Pimascovirales incertae sedis</taxon>
        <taxon>Marseilleviridae</taxon>
        <taxon>Marseillevirus</taxon>
    </lineage>
</organism>
<reference evidence="2" key="1">
    <citation type="submission" date="2023-07" db="EMBL/GenBank/DDBJ databases">
        <authorList>
            <person name="Xia Y."/>
        </authorList>
    </citation>
    <scope>NUCLEOTIDE SEQUENCE</scope>
    <source>
        <strain evidence="2">E</strain>
    </source>
</reference>
<dbReference type="EMBL" id="OR343189">
    <property type="protein sequence ID" value="WNL50139.1"/>
    <property type="molecule type" value="Genomic_DNA"/>
</dbReference>
<name>A0AA96EP54_9VIRU</name>
<feature type="domain" description="GmrSD restriction endonucleases N-terminal" evidence="1">
    <location>
        <begin position="26"/>
        <end position="163"/>
    </location>
</feature>
<dbReference type="PANTHER" id="PTHR39639">
    <property type="entry name" value="CHROMOSOME 16, WHOLE GENOME SHOTGUN SEQUENCE"/>
    <property type="match status" value="1"/>
</dbReference>
<evidence type="ECO:0000259" key="1">
    <source>
        <dbReference type="Pfam" id="PF03235"/>
    </source>
</evidence>
<evidence type="ECO:0000313" key="2">
    <source>
        <dbReference type="EMBL" id="WNL50139.1"/>
    </source>
</evidence>
<protein>
    <submittedName>
        <fullName evidence="2">Nuclease</fullName>
    </submittedName>
</protein>
<dbReference type="InterPro" id="IPR004919">
    <property type="entry name" value="GmrSD_N"/>
</dbReference>
<accession>A0AA96EP54</accession>
<dbReference type="PANTHER" id="PTHR39639:SF1">
    <property type="entry name" value="DUF262 DOMAIN-CONTAINING PROTEIN"/>
    <property type="match status" value="1"/>
</dbReference>
<dbReference type="Pfam" id="PF03235">
    <property type="entry name" value="GmrSD_N"/>
    <property type="match status" value="1"/>
</dbReference>
<proteinExistence type="predicted"/>
<sequence length="335" mass="38843">MSNVNHKHFGNSLLEIKTLGYLLDKLNKDVVDLDPAFQRNYVWDTGLEKEFITTAYHGGDIGRIILNRKTADGETKWLCVDGKQKLTALKKFKENKFRANIGEWGEENPLLFREMSKEQRDQLEDARIPIRVYNEMSEEKQSDLFKVIQNGKSLENGELVNGTNNDSSKFIRKLRKNVPHGFFTPGDEKRMKESDSLCRFVYLCVIANEKVVSSPEYQTFHKPEKCSDWVLGTTIKKKQKERTVKSFNRIKDFIEEGGSVSGKKAATFVYLAHLVYIYEKKLDDIGKKQRNKVIENLKKRVVRNLGSNNNTNYYLRSFLDSHIKTVKEILEELDS</sequence>
<gene>
    <name evidence="2" type="ORF">MarDSR_100</name>
</gene>